<dbReference type="PROSITE" id="PS51462">
    <property type="entry name" value="NUDIX"/>
    <property type="match status" value="1"/>
</dbReference>
<accession>A0A1V4EVJ8</accession>
<comment type="caution">
    <text evidence="4">The sequence shown here is derived from an EMBL/GenBank/DDBJ whole genome shotgun (WGS) entry which is preliminary data.</text>
</comment>
<dbReference type="SUPFAM" id="SSF55811">
    <property type="entry name" value="Nudix"/>
    <property type="match status" value="1"/>
</dbReference>
<reference evidence="4 5" key="1">
    <citation type="submission" date="2017-02" db="EMBL/GenBank/DDBJ databases">
        <title>Draft genome of Acidibacillus ferrooxidans Huett2.</title>
        <authorList>
            <person name="Schopf S."/>
        </authorList>
    </citation>
    <scope>NUCLEOTIDE SEQUENCE [LARGE SCALE GENOMIC DNA]</scope>
    <source>
        <strain evidence="4 5">Huett2</strain>
    </source>
</reference>
<dbReference type="Pfam" id="PF00293">
    <property type="entry name" value="NUDIX"/>
    <property type="match status" value="1"/>
</dbReference>
<sequence length="168" mass="18809">MSGSKIPYVNKGISEVLVLATRFRHIARAVIVKEGKILIAMMKGAHSFLPGGGVELGEGAKSALQRELKEELGIESCSVGRFLGAIEVFIEEIPNEAYLHEACHLFEVHVDSLTPSSKPESRESHLEFYWMEFNEENLVSHDVLPKVIQKTLPSLYRGKIQWISSFEV</sequence>
<keyword evidence="5" id="KW-1185">Reference proteome</keyword>
<evidence type="ECO:0000313" key="5">
    <source>
        <dbReference type="Proteomes" id="UP000190229"/>
    </source>
</evidence>
<dbReference type="PANTHER" id="PTHR43046">
    <property type="entry name" value="GDP-MANNOSE MANNOSYL HYDROLASE"/>
    <property type="match status" value="1"/>
</dbReference>
<dbReference type="PANTHER" id="PTHR43046:SF14">
    <property type="entry name" value="MUTT_NUDIX FAMILY PROTEIN"/>
    <property type="match status" value="1"/>
</dbReference>
<proteinExistence type="predicted"/>
<keyword evidence="2" id="KW-0378">Hydrolase</keyword>
<dbReference type="InterPro" id="IPR020084">
    <property type="entry name" value="NUDIX_hydrolase_CS"/>
</dbReference>
<name>A0A1V4EVJ8_9BACL</name>
<protein>
    <recommendedName>
        <fullName evidence="3">Nudix hydrolase domain-containing protein</fullName>
    </recommendedName>
</protein>
<evidence type="ECO:0000313" key="4">
    <source>
        <dbReference type="EMBL" id="OPG16955.1"/>
    </source>
</evidence>
<dbReference type="InterPro" id="IPR000086">
    <property type="entry name" value="NUDIX_hydrolase_dom"/>
</dbReference>
<dbReference type="InterPro" id="IPR015797">
    <property type="entry name" value="NUDIX_hydrolase-like_dom_sf"/>
</dbReference>
<dbReference type="AlphaFoldDB" id="A0A1V4EVJ8"/>
<gene>
    <name evidence="4" type="ORF">B2M26_03870</name>
</gene>
<dbReference type="Gene3D" id="3.90.79.10">
    <property type="entry name" value="Nucleoside Triphosphate Pyrophosphohydrolase"/>
    <property type="match status" value="1"/>
</dbReference>
<dbReference type="EMBL" id="MWPS01000010">
    <property type="protein sequence ID" value="OPG16955.1"/>
    <property type="molecule type" value="Genomic_DNA"/>
</dbReference>
<comment type="cofactor">
    <cofactor evidence="1">
        <name>Mg(2+)</name>
        <dbReference type="ChEBI" id="CHEBI:18420"/>
    </cofactor>
</comment>
<evidence type="ECO:0000256" key="2">
    <source>
        <dbReference type="ARBA" id="ARBA00022801"/>
    </source>
</evidence>
<organism evidence="4 5">
    <name type="scientific">Ferroacidibacillus organovorans</name>
    <dbReference type="NCBI Taxonomy" id="1765683"/>
    <lineage>
        <taxon>Bacteria</taxon>
        <taxon>Bacillati</taxon>
        <taxon>Bacillota</taxon>
        <taxon>Bacilli</taxon>
        <taxon>Bacillales</taxon>
        <taxon>Alicyclobacillaceae</taxon>
        <taxon>Ferroacidibacillus</taxon>
    </lineage>
</organism>
<dbReference type="Proteomes" id="UP000190229">
    <property type="component" value="Unassembled WGS sequence"/>
</dbReference>
<dbReference type="GO" id="GO:0016787">
    <property type="term" value="F:hydrolase activity"/>
    <property type="evidence" value="ECO:0007669"/>
    <property type="project" value="UniProtKB-KW"/>
</dbReference>
<evidence type="ECO:0000259" key="3">
    <source>
        <dbReference type="PROSITE" id="PS51462"/>
    </source>
</evidence>
<dbReference type="PROSITE" id="PS00893">
    <property type="entry name" value="NUDIX_BOX"/>
    <property type="match status" value="1"/>
</dbReference>
<evidence type="ECO:0000256" key="1">
    <source>
        <dbReference type="ARBA" id="ARBA00001946"/>
    </source>
</evidence>
<feature type="domain" description="Nudix hydrolase" evidence="3">
    <location>
        <begin position="21"/>
        <end position="156"/>
    </location>
</feature>